<gene>
    <name evidence="14" type="ORF">FEN17_25970</name>
</gene>
<dbReference type="Gene3D" id="3.30.470.30">
    <property type="entry name" value="DNA ligase/mRNA capping enzyme"/>
    <property type="match status" value="1"/>
</dbReference>
<dbReference type="GO" id="GO:0003677">
    <property type="term" value="F:DNA binding"/>
    <property type="evidence" value="ECO:0007669"/>
    <property type="project" value="InterPro"/>
</dbReference>
<dbReference type="InterPro" id="IPR036599">
    <property type="entry name" value="DNA_ligase_N_sf"/>
</dbReference>
<evidence type="ECO:0000256" key="1">
    <source>
        <dbReference type="ARBA" id="ARBA00012727"/>
    </source>
</evidence>
<evidence type="ECO:0000256" key="2">
    <source>
        <dbReference type="ARBA" id="ARBA00022598"/>
    </source>
</evidence>
<keyword evidence="15" id="KW-1185">Reference proteome</keyword>
<evidence type="ECO:0000256" key="12">
    <source>
        <dbReference type="ARBA" id="ARBA00034003"/>
    </source>
</evidence>
<dbReference type="EMBL" id="VCEJ01000008">
    <property type="protein sequence ID" value="TLU98223.1"/>
    <property type="molecule type" value="Genomic_DNA"/>
</dbReference>
<keyword evidence="8" id="KW-0067">ATP-binding</keyword>
<dbReference type="RefSeq" id="WP_138368321.1">
    <property type="nucleotide sequence ID" value="NZ_VCEJ01000008.1"/>
</dbReference>
<sequence length="532" mass="61452">MKQFAELFMNLDRTNKTNAKVELMKQYFLSASDEDKLWALTLFTGRRPSFKVNRTQVKEWAAQEADIPMWLFQESYHSVGDLGETISLILPRSGTFDSDKTLTDWFYYLGLLPGMTDEEKRDHILQAWMQLSQHETFVFNKLLMGSFRIGVSQTLVVRALAEATETDPNVIAHRVMGQWDPKDTTFEQLILDKGENDNASRPYPFFLAYPIEGDVSDLGDPADWFAEWKWDGIRSQIIYRNNELFIWTRGEELSTEKFPELHFLADVLPNGTVLDGEIVSYMDDKPMPFNVLQTRIGRKNLSKKVLQEAPVAFLAYDILETNGVDLRGLTQEQRRAELELVHQNVPEQYTFNLSPLIDFQKWEVLHELHGLSRQNIAEGFMIKRKSATYQVGRKKGDWWKWKINPLSIDAVLIYAQKGSGRRAELFTDYTFAVWGEDGKLVPFAKAYSGLTDVEIGQVDYFIKRNVVEKFGPVRTVKPELVFEIGFEGINESSRHKSGIAVRFPRILRWRKDKKAEEADTLDALKGILEVYK</sequence>
<dbReference type="Pfam" id="PF01068">
    <property type="entry name" value="DNA_ligase_A_M"/>
    <property type="match status" value="1"/>
</dbReference>
<dbReference type="NCBIfam" id="NF006701">
    <property type="entry name" value="PRK09247.1"/>
    <property type="match status" value="1"/>
</dbReference>
<keyword evidence="2 14" id="KW-0436">Ligase</keyword>
<dbReference type="GO" id="GO:0046872">
    <property type="term" value="F:metal ion binding"/>
    <property type="evidence" value="ECO:0007669"/>
    <property type="project" value="UniProtKB-KW"/>
</dbReference>
<name>A0A5R9KPR2_9BACT</name>
<dbReference type="CDD" id="cd07972">
    <property type="entry name" value="OBF_DNA_ligase_Arch_LigB"/>
    <property type="match status" value="1"/>
</dbReference>
<dbReference type="GO" id="GO:0051301">
    <property type="term" value="P:cell division"/>
    <property type="evidence" value="ECO:0007669"/>
    <property type="project" value="UniProtKB-KW"/>
</dbReference>
<reference evidence="14 15" key="1">
    <citation type="submission" date="2019-05" db="EMBL/GenBank/DDBJ databases">
        <authorList>
            <person name="Qu J.-H."/>
        </authorList>
    </citation>
    <scope>NUCLEOTIDE SEQUENCE [LARGE SCALE GENOMIC DNA]</scope>
    <source>
        <strain evidence="14 15">T17</strain>
    </source>
</reference>
<dbReference type="InterPro" id="IPR050191">
    <property type="entry name" value="ATP-dep_DNA_ligase"/>
</dbReference>
<dbReference type="NCBIfam" id="TIGR04120">
    <property type="entry name" value="DNA_lig_bact"/>
    <property type="match status" value="1"/>
</dbReference>
<dbReference type="SUPFAM" id="SSF117018">
    <property type="entry name" value="ATP-dependent DNA ligase DNA-binding domain"/>
    <property type="match status" value="1"/>
</dbReference>
<keyword evidence="11" id="KW-0131">Cell cycle</keyword>
<evidence type="ECO:0000256" key="6">
    <source>
        <dbReference type="ARBA" id="ARBA00022741"/>
    </source>
</evidence>
<dbReference type="Gene3D" id="2.40.50.140">
    <property type="entry name" value="Nucleic acid-binding proteins"/>
    <property type="match status" value="1"/>
</dbReference>
<dbReference type="Gene3D" id="1.10.3260.10">
    <property type="entry name" value="DNA ligase, ATP-dependent, N-terminal domain"/>
    <property type="match status" value="1"/>
</dbReference>
<evidence type="ECO:0000256" key="4">
    <source>
        <dbReference type="ARBA" id="ARBA00022705"/>
    </source>
</evidence>
<keyword evidence="10" id="KW-0234">DNA repair</keyword>
<dbReference type="GO" id="GO:0005524">
    <property type="term" value="F:ATP binding"/>
    <property type="evidence" value="ECO:0007669"/>
    <property type="project" value="UniProtKB-KW"/>
</dbReference>
<keyword evidence="4" id="KW-0235">DNA replication</keyword>
<dbReference type="InterPro" id="IPR026333">
    <property type="entry name" value="ATP_dep_DNA_lig_pp_1105_fam"/>
</dbReference>
<dbReference type="AlphaFoldDB" id="A0A5R9KPR2"/>
<dbReference type="CDD" id="cd07897">
    <property type="entry name" value="Adenylation_DNA_ligase_Bac1"/>
    <property type="match status" value="1"/>
</dbReference>
<proteinExistence type="predicted"/>
<keyword evidence="7" id="KW-0227">DNA damage</keyword>
<organism evidence="14 15">
    <name type="scientific">Dyadobacter luticola</name>
    <dbReference type="NCBI Taxonomy" id="1979387"/>
    <lineage>
        <taxon>Bacteria</taxon>
        <taxon>Pseudomonadati</taxon>
        <taxon>Bacteroidota</taxon>
        <taxon>Cytophagia</taxon>
        <taxon>Cytophagales</taxon>
        <taxon>Spirosomataceae</taxon>
        <taxon>Dyadobacter</taxon>
    </lineage>
</organism>
<dbReference type="GO" id="GO:0006310">
    <property type="term" value="P:DNA recombination"/>
    <property type="evidence" value="ECO:0007669"/>
    <property type="project" value="UniProtKB-KW"/>
</dbReference>
<protein>
    <recommendedName>
        <fullName evidence="1">DNA ligase (ATP)</fullName>
        <ecNumber evidence="1">6.5.1.1</ecNumber>
    </recommendedName>
</protein>
<accession>A0A5R9KPR2</accession>
<evidence type="ECO:0000256" key="10">
    <source>
        <dbReference type="ARBA" id="ARBA00023204"/>
    </source>
</evidence>
<dbReference type="InterPro" id="IPR012340">
    <property type="entry name" value="NA-bd_OB-fold"/>
</dbReference>
<dbReference type="PANTHER" id="PTHR45674">
    <property type="entry name" value="DNA LIGASE 1/3 FAMILY MEMBER"/>
    <property type="match status" value="1"/>
</dbReference>
<keyword evidence="9" id="KW-0233">DNA recombination</keyword>
<dbReference type="PROSITE" id="PS50160">
    <property type="entry name" value="DNA_LIGASE_A3"/>
    <property type="match status" value="1"/>
</dbReference>
<evidence type="ECO:0000256" key="8">
    <source>
        <dbReference type="ARBA" id="ARBA00022840"/>
    </source>
</evidence>
<comment type="catalytic activity">
    <reaction evidence="12">
        <text>ATP + (deoxyribonucleotide)n-3'-hydroxyl + 5'-phospho-(deoxyribonucleotide)m = (deoxyribonucleotide)n+m + AMP + diphosphate.</text>
        <dbReference type="EC" id="6.5.1.1"/>
    </reaction>
</comment>
<dbReference type="GO" id="GO:0006281">
    <property type="term" value="P:DNA repair"/>
    <property type="evidence" value="ECO:0007669"/>
    <property type="project" value="UniProtKB-KW"/>
</dbReference>
<dbReference type="GO" id="GO:0006260">
    <property type="term" value="P:DNA replication"/>
    <property type="evidence" value="ECO:0007669"/>
    <property type="project" value="UniProtKB-KW"/>
</dbReference>
<keyword evidence="5" id="KW-0479">Metal-binding</keyword>
<comment type="caution">
    <text evidence="14">The sequence shown here is derived from an EMBL/GenBank/DDBJ whole genome shotgun (WGS) entry which is preliminary data.</text>
</comment>
<evidence type="ECO:0000256" key="7">
    <source>
        <dbReference type="ARBA" id="ARBA00022763"/>
    </source>
</evidence>
<evidence type="ECO:0000256" key="9">
    <source>
        <dbReference type="ARBA" id="ARBA00023172"/>
    </source>
</evidence>
<dbReference type="OrthoDB" id="9767858at2"/>
<dbReference type="Pfam" id="PF04675">
    <property type="entry name" value="DNA_ligase_A_N"/>
    <property type="match status" value="1"/>
</dbReference>
<dbReference type="InterPro" id="IPR012310">
    <property type="entry name" value="DNA_ligase_ATP-dep_cent"/>
</dbReference>
<keyword evidence="6" id="KW-0547">Nucleotide-binding</keyword>
<keyword evidence="3" id="KW-0132">Cell division</keyword>
<evidence type="ECO:0000256" key="11">
    <source>
        <dbReference type="ARBA" id="ARBA00023306"/>
    </source>
</evidence>
<dbReference type="SUPFAM" id="SSF56091">
    <property type="entry name" value="DNA ligase/mRNA capping enzyme, catalytic domain"/>
    <property type="match status" value="1"/>
</dbReference>
<dbReference type="InterPro" id="IPR012309">
    <property type="entry name" value="DNA_ligase_ATP-dep_C"/>
</dbReference>
<dbReference type="Pfam" id="PF04679">
    <property type="entry name" value="DNA_ligase_A_C"/>
    <property type="match status" value="1"/>
</dbReference>
<dbReference type="PANTHER" id="PTHR45674:SF13">
    <property type="entry name" value="DNA LIGASE-RELATED"/>
    <property type="match status" value="1"/>
</dbReference>
<dbReference type="SUPFAM" id="SSF50249">
    <property type="entry name" value="Nucleic acid-binding proteins"/>
    <property type="match status" value="1"/>
</dbReference>
<feature type="domain" description="ATP-dependent DNA ligase family profile" evidence="13">
    <location>
        <begin position="304"/>
        <end position="435"/>
    </location>
</feature>
<evidence type="ECO:0000313" key="15">
    <source>
        <dbReference type="Proteomes" id="UP000306402"/>
    </source>
</evidence>
<evidence type="ECO:0000259" key="13">
    <source>
        <dbReference type="PROSITE" id="PS50160"/>
    </source>
</evidence>
<dbReference type="EC" id="6.5.1.1" evidence="1"/>
<dbReference type="GO" id="GO:0003910">
    <property type="term" value="F:DNA ligase (ATP) activity"/>
    <property type="evidence" value="ECO:0007669"/>
    <property type="project" value="UniProtKB-EC"/>
</dbReference>
<dbReference type="InterPro" id="IPR012308">
    <property type="entry name" value="DNA_ligase_ATP-dep_N"/>
</dbReference>
<evidence type="ECO:0000313" key="14">
    <source>
        <dbReference type="EMBL" id="TLU98223.1"/>
    </source>
</evidence>
<evidence type="ECO:0000256" key="5">
    <source>
        <dbReference type="ARBA" id="ARBA00022723"/>
    </source>
</evidence>
<dbReference type="Proteomes" id="UP000306402">
    <property type="component" value="Unassembled WGS sequence"/>
</dbReference>
<evidence type="ECO:0000256" key="3">
    <source>
        <dbReference type="ARBA" id="ARBA00022618"/>
    </source>
</evidence>